<dbReference type="KEGG" id="spue:AB5L97_10210"/>
<protein>
    <recommendedName>
        <fullName evidence="2">DUF91 domain-containing protein</fullName>
    </recommendedName>
</protein>
<dbReference type="GO" id="GO:0003676">
    <property type="term" value="F:nucleic acid binding"/>
    <property type="evidence" value="ECO:0007669"/>
    <property type="project" value="InterPro"/>
</dbReference>
<evidence type="ECO:0000313" key="1">
    <source>
        <dbReference type="EMBL" id="XDP43697.1"/>
    </source>
</evidence>
<organism evidence="1">
    <name type="scientific">Sinomonas puerhi</name>
    <dbReference type="NCBI Taxonomy" id="3238584"/>
    <lineage>
        <taxon>Bacteria</taxon>
        <taxon>Bacillati</taxon>
        <taxon>Actinomycetota</taxon>
        <taxon>Actinomycetes</taxon>
        <taxon>Micrococcales</taxon>
        <taxon>Micrococcaceae</taxon>
        <taxon>Sinomonas</taxon>
    </lineage>
</organism>
<sequence length="329" mass="35951">MTAMGRLEFGRLTEAWKGEASDFTPLLADRLDEIGSAIGVDLIGIGKTEVPTSGGRRIDIVAEGADGTSFVIENQYGRADHDHLTRGLAYAVAPPRARGLVVIAEEHRDEFRAIAEYLNDLAELDQDKGIRVWLVEARAVRIGDSLWAPLFDAVVRPNAFIASVGAAKRSEGLAAADDFWSRFTNSPLRQTVEQIIRTWQSFGHGIWYYRDGHATLTARAPVTGGFGQRAVIALYPDGRVGIPFSSYAGSNSGFAIPALTTESFRSRANALFGLEGRGQRGKTSPGWISDTRIDELITYSIEVAEAYRVEVERMTIDADEQFLVPDGEA</sequence>
<dbReference type="AlphaFoldDB" id="A0AB39KZL3"/>
<dbReference type="InterPro" id="IPR011856">
    <property type="entry name" value="tRNA_endonuc-like_dom_sf"/>
</dbReference>
<dbReference type="Gene3D" id="3.40.1350.10">
    <property type="match status" value="1"/>
</dbReference>
<accession>A0AB39KZL3</accession>
<evidence type="ECO:0008006" key="2">
    <source>
        <dbReference type="Google" id="ProtNLM"/>
    </source>
</evidence>
<dbReference type="EMBL" id="CP163302">
    <property type="protein sequence ID" value="XDP43697.1"/>
    <property type="molecule type" value="Genomic_DNA"/>
</dbReference>
<proteinExistence type="predicted"/>
<gene>
    <name evidence="1" type="ORF">AB5L97_10210</name>
</gene>
<dbReference type="RefSeq" id="WP_369044634.1">
    <property type="nucleotide sequence ID" value="NZ_CP163302.1"/>
</dbReference>
<name>A0AB39KZL3_9MICC</name>
<reference evidence="1" key="1">
    <citation type="submission" date="2024-07" db="EMBL/GenBank/DDBJ databases">
        <authorList>
            <person name="fu j."/>
        </authorList>
    </citation>
    <scope>NUCLEOTIDE SEQUENCE</scope>
    <source>
        <strain evidence="1">P10A9</strain>
    </source>
</reference>